<comment type="catalytic activity">
    <reaction evidence="12 13">
        <text>DNA(n) + a 2'-deoxyribonucleoside 5'-triphosphate = DNA(n+1) + diphosphate</text>
        <dbReference type="Rhea" id="RHEA:22508"/>
        <dbReference type="Rhea" id="RHEA-COMP:17339"/>
        <dbReference type="Rhea" id="RHEA-COMP:17340"/>
        <dbReference type="ChEBI" id="CHEBI:33019"/>
        <dbReference type="ChEBI" id="CHEBI:61560"/>
        <dbReference type="ChEBI" id="CHEBI:173112"/>
        <dbReference type="EC" id="2.7.7.7"/>
    </reaction>
</comment>
<dbReference type="SMART" id="SM00483">
    <property type="entry name" value="POLXc"/>
    <property type="match status" value="1"/>
</dbReference>
<organism evidence="15 16">
    <name type="scientific">Myriangium duriaei CBS 260.36</name>
    <dbReference type="NCBI Taxonomy" id="1168546"/>
    <lineage>
        <taxon>Eukaryota</taxon>
        <taxon>Fungi</taxon>
        <taxon>Dikarya</taxon>
        <taxon>Ascomycota</taxon>
        <taxon>Pezizomycotina</taxon>
        <taxon>Dothideomycetes</taxon>
        <taxon>Dothideomycetidae</taxon>
        <taxon>Myriangiales</taxon>
        <taxon>Myriangiaceae</taxon>
        <taxon>Myriangium</taxon>
    </lineage>
</organism>
<dbReference type="CDD" id="cd00141">
    <property type="entry name" value="NT_POLXc"/>
    <property type="match status" value="1"/>
</dbReference>
<dbReference type="GO" id="GO:0046872">
    <property type="term" value="F:metal ion binding"/>
    <property type="evidence" value="ECO:0007669"/>
    <property type="project" value="UniProtKB-UniRule"/>
</dbReference>
<dbReference type="Pfam" id="PF14716">
    <property type="entry name" value="HHH_8"/>
    <property type="match status" value="1"/>
</dbReference>
<dbReference type="InterPro" id="IPR002008">
    <property type="entry name" value="DNA_pol_X_beta-like"/>
</dbReference>
<dbReference type="Pfam" id="PF10391">
    <property type="entry name" value="DNA_pol_lambd_f"/>
    <property type="match status" value="1"/>
</dbReference>
<evidence type="ECO:0000256" key="4">
    <source>
        <dbReference type="ARBA" id="ARBA00022679"/>
    </source>
</evidence>
<dbReference type="AlphaFoldDB" id="A0A9P4J6S3"/>
<dbReference type="InterPro" id="IPR002054">
    <property type="entry name" value="DNA-dir_DNA_pol_X"/>
</dbReference>
<dbReference type="PRINTS" id="PR00870">
    <property type="entry name" value="DNAPOLXBETA"/>
</dbReference>
<dbReference type="SUPFAM" id="SSF52113">
    <property type="entry name" value="BRCT domain"/>
    <property type="match status" value="1"/>
</dbReference>
<evidence type="ECO:0000256" key="1">
    <source>
        <dbReference type="ARBA" id="ARBA00001936"/>
    </source>
</evidence>
<comment type="function">
    <text evidence="13">DNA polymerase that functions in several pathways of DNA repair. Involved in base excision repair (BER) responsible for repair of lesions that give rise to abasic (AP) sites in DNA. Also contributes to DNA double-strand break repair by non-homologous end joining and homologous recombination. Has both template-dependent and template-independent (terminal transferase) DNA polymerase activities. Has also a 5'-deoxyribose-5-phosphate lyase (dRP lyase) activity.</text>
</comment>
<dbReference type="PROSITE" id="PS50172">
    <property type="entry name" value="BRCT"/>
    <property type="match status" value="1"/>
</dbReference>
<feature type="domain" description="BRCT" evidence="14">
    <location>
        <begin position="24"/>
        <end position="146"/>
    </location>
</feature>
<evidence type="ECO:0000256" key="11">
    <source>
        <dbReference type="ARBA" id="ARBA00023242"/>
    </source>
</evidence>
<dbReference type="InterPro" id="IPR019843">
    <property type="entry name" value="DNA_pol-X_BS"/>
</dbReference>
<dbReference type="SUPFAM" id="SSF81301">
    <property type="entry name" value="Nucleotidyltransferase"/>
    <property type="match status" value="1"/>
</dbReference>
<dbReference type="OrthoDB" id="205514at2759"/>
<dbReference type="InterPro" id="IPR010996">
    <property type="entry name" value="HHH_MUS81"/>
</dbReference>
<keyword evidence="6" id="KW-0479">Metal-binding</keyword>
<dbReference type="Gene3D" id="3.40.50.10190">
    <property type="entry name" value="BRCT domain"/>
    <property type="match status" value="1"/>
</dbReference>
<proteinExistence type="inferred from homology"/>
<dbReference type="PANTHER" id="PTHR11276:SF29">
    <property type="entry name" value="DNA POLYMERASE TYPE-X FAMILY PROTEIN POL4"/>
    <property type="match status" value="1"/>
</dbReference>
<dbReference type="Gene3D" id="1.10.150.20">
    <property type="entry name" value="5' to 3' exonuclease, C-terminal subdomain"/>
    <property type="match status" value="1"/>
</dbReference>
<evidence type="ECO:0000256" key="6">
    <source>
        <dbReference type="ARBA" id="ARBA00022723"/>
    </source>
</evidence>
<dbReference type="EMBL" id="ML996082">
    <property type="protein sequence ID" value="KAF2156412.1"/>
    <property type="molecule type" value="Genomic_DNA"/>
</dbReference>
<dbReference type="InterPro" id="IPR001357">
    <property type="entry name" value="BRCT_dom"/>
</dbReference>
<evidence type="ECO:0000259" key="14">
    <source>
        <dbReference type="PROSITE" id="PS50172"/>
    </source>
</evidence>
<evidence type="ECO:0000256" key="12">
    <source>
        <dbReference type="ARBA" id="ARBA00049244"/>
    </source>
</evidence>
<dbReference type="InterPro" id="IPR022312">
    <property type="entry name" value="DNA_pol_X"/>
</dbReference>
<dbReference type="FunFam" id="3.30.210.10:FF:000005">
    <property type="entry name" value="DNA polymerase IV"/>
    <property type="match status" value="1"/>
</dbReference>
<dbReference type="Pfam" id="PF14792">
    <property type="entry name" value="DNA_pol_B_palm"/>
    <property type="match status" value="1"/>
</dbReference>
<dbReference type="PRINTS" id="PR00869">
    <property type="entry name" value="DNAPOLX"/>
</dbReference>
<keyword evidence="7 13" id="KW-0227">DNA damage</keyword>
<comment type="subcellular location">
    <subcellularLocation>
        <location evidence="2 13">Nucleus</location>
    </subcellularLocation>
</comment>
<protein>
    <recommendedName>
        <fullName evidence="13">DNA polymerase</fullName>
        <ecNumber evidence="13">2.7.7.7</ecNumber>
    </recommendedName>
</protein>
<name>A0A9P4J6S3_9PEZI</name>
<keyword evidence="8 13" id="KW-0239">DNA-directed DNA polymerase</keyword>
<dbReference type="Gene3D" id="3.30.210.10">
    <property type="entry name" value="DNA polymerase, thumb domain"/>
    <property type="match status" value="1"/>
</dbReference>
<accession>A0A9P4J6S3</accession>
<evidence type="ECO:0000256" key="10">
    <source>
        <dbReference type="ARBA" id="ARBA00023239"/>
    </source>
</evidence>
<evidence type="ECO:0000256" key="3">
    <source>
        <dbReference type="ARBA" id="ARBA00008323"/>
    </source>
</evidence>
<dbReference type="InterPro" id="IPR029398">
    <property type="entry name" value="PolB_thumb"/>
</dbReference>
<evidence type="ECO:0000256" key="7">
    <source>
        <dbReference type="ARBA" id="ARBA00022763"/>
    </source>
</evidence>
<keyword evidence="11 13" id="KW-0539">Nucleus</keyword>
<evidence type="ECO:0000256" key="2">
    <source>
        <dbReference type="ARBA" id="ARBA00004123"/>
    </source>
</evidence>
<evidence type="ECO:0000256" key="9">
    <source>
        <dbReference type="ARBA" id="ARBA00023204"/>
    </source>
</evidence>
<keyword evidence="5 13" id="KW-0548">Nucleotidyltransferase</keyword>
<comment type="caution">
    <text evidence="15">The sequence shown here is derived from an EMBL/GenBank/DDBJ whole genome shotgun (WGS) entry which is preliminary data.</text>
</comment>
<dbReference type="InterPro" id="IPR018944">
    <property type="entry name" value="DNA_pol_lambd_fingers_domain"/>
</dbReference>
<reference evidence="15" key="1">
    <citation type="journal article" date="2020" name="Stud. Mycol.">
        <title>101 Dothideomycetes genomes: a test case for predicting lifestyles and emergence of pathogens.</title>
        <authorList>
            <person name="Haridas S."/>
            <person name="Albert R."/>
            <person name="Binder M."/>
            <person name="Bloem J."/>
            <person name="Labutti K."/>
            <person name="Salamov A."/>
            <person name="Andreopoulos B."/>
            <person name="Baker S."/>
            <person name="Barry K."/>
            <person name="Bills G."/>
            <person name="Bluhm B."/>
            <person name="Cannon C."/>
            <person name="Castanera R."/>
            <person name="Culley D."/>
            <person name="Daum C."/>
            <person name="Ezra D."/>
            <person name="Gonzalez J."/>
            <person name="Henrissat B."/>
            <person name="Kuo A."/>
            <person name="Liang C."/>
            <person name="Lipzen A."/>
            <person name="Lutzoni F."/>
            <person name="Magnuson J."/>
            <person name="Mondo S."/>
            <person name="Nolan M."/>
            <person name="Ohm R."/>
            <person name="Pangilinan J."/>
            <person name="Park H.-J."/>
            <person name="Ramirez L."/>
            <person name="Alfaro M."/>
            <person name="Sun H."/>
            <person name="Tritt A."/>
            <person name="Yoshinaga Y."/>
            <person name="Zwiers L.-H."/>
            <person name="Turgeon B."/>
            <person name="Goodwin S."/>
            <person name="Spatafora J."/>
            <person name="Crous P."/>
            <person name="Grigoriev I."/>
        </authorList>
    </citation>
    <scope>NUCLEOTIDE SEQUENCE</scope>
    <source>
        <strain evidence="15">CBS 260.36</strain>
    </source>
</reference>
<dbReference type="FunFam" id="1.10.150.20:FF:000010">
    <property type="entry name" value="DNA polymerase lambda"/>
    <property type="match status" value="1"/>
</dbReference>
<dbReference type="GO" id="GO:0003887">
    <property type="term" value="F:DNA-directed DNA polymerase activity"/>
    <property type="evidence" value="ECO:0007669"/>
    <property type="project" value="UniProtKB-UniRule"/>
</dbReference>
<dbReference type="EC" id="2.7.7.7" evidence="13"/>
<keyword evidence="10" id="KW-0456">Lyase</keyword>
<keyword evidence="9 13" id="KW-0234">DNA repair</keyword>
<dbReference type="InterPro" id="IPR027421">
    <property type="entry name" value="DNA_pol_lamdba_lyase_dom_sf"/>
</dbReference>
<dbReference type="InterPro" id="IPR036420">
    <property type="entry name" value="BRCT_dom_sf"/>
</dbReference>
<dbReference type="GO" id="GO:0006303">
    <property type="term" value="P:double-strand break repair via nonhomologous end joining"/>
    <property type="evidence" value="ECO:0007669"/>
    <property type="project" value="TreeGrafter"/>
</dbReference>
<dbReference type="PROSITE" id="PS00522">
    <property type="entry name" value="DNA_POLYMERASE_X"/>
    <property type="match status" value="1"/>
</dbReference>
<comment type="similarity">
    <text evidence="3 13">Belongs to the DNA polymerase type-X family.</text>
</comment>
<comment type="cofactor">
    <cofactor evidence="1">
        <name>Mn(2+)</name>
        <dbReference type="ChEBI" id="CHEBI:29035"/>
    </cofactor>
</comment>
<evidence type="ECO:0000313" key="16">
    <source>
        <dbReference type="Proteomes" id="UP000799439"/>
    </source>
</evidence>
<dbReference type="InterPro" id="IPR043519">
    <property type="entry name" value="NT_sf"/>
</dbReference>
<dbReference type="Gene3D" id="3.30.460.10">
    <property type="entry name" value="Beta Polymerase, domain 2"/>
    <property type="match status" value="1"/>
</dbReference>
<dbReference type="FunFam" id="1.10.150.110:FF:000005">
    <property type="entry name" value="DNA polymerase POL4"/>
    <property type="match status" value="1"/>
</dbReference>
<sequence length="648" mass="72521">MTSPASSQTLEGQPIIGHNLDLSLLPPIFVSLTHFAKDAADSFEDRLLAHGANVSYDLSEVKIVLTRADRKRRAQFDLRSQGISTEEVDHVVTGDTREPDDNAPFSNTEDILLRRLATPTVKVIKLAWMEECISQGHLIPIDNHILFEGRIIPAPTLETAETNKTPTKRKRESPETVNFHSPESILARARHDAERTSPRTNRDFGIRRFGDKHRSNFTAPYAAGASSQKPLHLLSETTSEHEGYGSDSDLPPIPDWVSHHQQYACQRVTLANGPNDAFLSELKEIRTARLLTGDEIGVRAYSTSIASIAAYPYALRSPKEILRLPGCDVKIANLFVEHANTGRVHAADAARRDPELKVLRLFYEIWGVGATTARDFYYSRGWRDLDDVVEFGWSTLSRVQQIGVKYYEDFQLPIPRAEVEDIARVIHRHAAKVRDSRVQSILVGGYRRGKTESGDVDVLISHPDTAATKNLVTDIVESLEDEGCITHTLLLALTSTHRDQQTLPFRAIKEKAGAGFDTLDKALVVWQDPHWPSEVADKAKDEGAKNPAPHRRVDIIVSPWRTVGCAVAGWTSGTTFQRDLRRYAKHVKGWKFDSSGVRERGGGSVVDVEGYYAQGGGDRRARTMEEAERRVFEAFGLEWREPWERCTG</sequence>
<dbReference type="SUPFAM" id="SSF47802">
    <property type="entry name" value="DNA polymerase beta, N-terminal domain-like"/>
    <property type="match status" value="1"/>
</dbReference>
<dbReference type="InterPro" id="IPR028207">
    <property type="entry name" value="DNA_pol_B_palm_palm"/>
</dbReference>
<evidence type="ECO:0000256" key="5">
    <source>
        <dbReference type="ARBA" id="ARBA00022695"/>
    </source>
</evidence>
<evidence type="ECO:0000313" key="15">
    <source>
        <dbReference type="EMBL" id="KAF2156412.1"/>
    </source>
</evidence>
<dbReference type="InterPro" id="IPR037160">
    <property type="entry name" value="DNA_Pol_thumb_sf"/>
</dbReference>
<evidence type="ECO:0000256" key="8">
    <source>
        <dbReference type="ARBA" id="ARBA00022932"/>
    </source>
</evidence>
<dbReference type="GO" id="GO:0016829">
    <property type="term" value="F:lyase activity"/>
    <property type="evidence" value="ECO:0007669"/>
    <property type="project" value="UniProtKB-KW"/>
</dbReference>
<dbReference type="Pfam" id="PF14791">
    <property type="entry name" value="DNA_pol_B_thumb"/>
    <property type="match status" value="1"/>
</dbReference>
<dbReference type="SUPFAM" id="SSF81585">
    <property type="entry name" value="PsbU/PolX domain-like"/>
    <property type="match status" value="1"/>
</dbReference>
<dbReference type="PANTHER" id="PTHR11276">
    <property type="entry name" value="DNA POLYMERASE TYPE-X FAMILY MEMBER"/>
    <property type="match status" value="1"/>
</dbReference>
<evidence type="ECO:0000256" key="13">
    <source>
        <dbReference type="RuleBase" id="RU366014"/>
    </source>
</evidence>
<dbReference type="Gene3D" id="1.10.150.110">
    <property type="entry name" value="DNA polymerase beta, N-terminal domain-like"/>
    <property type="match status" value="1"/>
</dbReference>
<gene>
    <name evidence="15" type="ORF">K461DRAFT_252417</name>
</gene>
<dbReference type="Proteomes" id="UP000799439">
    <property type="component" value="Unassembled WGS sequence"/>
</dbReference>
<dbReference type="GO" id="GO:0003677">
    <property type="term" value="F:DNA binding"/>
    <property type="evidence" value="ECO:0007669"/>
    <property type="project" value="UniProtKB-UniRule"/>
</dbReference>
<keyword evidence="16" id="KW-1185">Reference proteome</keyword>
<dbReference type="GO" id="GO:0005634">
    <property type="term" value="C:nucleus"/>
    <property type="evidence" value="ECO:0007669"/>
    <property type="project" value="UniProtKB-SubCell"/>
</dbReference>
<keyword evidence="4 13" id="KW-0808">Transferase</keyword>